<evidence type="ECO:0000259" key="4">
    <source>
        <dbReference type="PROSITE" id="PS50110"/>
    </source>
</evidence>
<dbReference type="PROSITE" id="PS50110">
    <property type="entry name" value="RESPONSE_REGULATORY"/>
    <property type="match status" value="1"/>
</dbReference>
<dbReference type="InterPro" id="IPR001789">
    <property type="entry name" value="Sig_transdc_resp-reg_receiver"/>
</dbReference>
<sequence>MRAILFVDDHEVLARLSCEILEMHGYRAVSAFNAQDALDKFDQQDFDILVTDFRMDGMNGVELAQKIHEKQPQIPVIIVTGYGPVDGGKDVNACLQKEELFPALLEKIKLYLGEKPGSATINETVPSDHSVRRPAKAV</sequence>
<keyword evidence="2" id="KW-0902">Two-component regulatory system</keyword>
<reference evidence="5" key="1">
    <citation type="submission" date="2020-07" db="EMBL/GenBank/DDBJ databases">
        <title>Huge and variable diversity of episymbiotic CPR bacteria and DPANN archaea in groundwater ecosystems.</title>
        <authorList>
            <person name="He C.Y."/>
            <person name="Keren R."/>
            <person name="Whittaker M."/>
            <person name="Farag I.F."/>
            <person name="Doudna J."/>
            <person name="Cate J.H.D."/>
            <person name="Banfield J.F."/>
        </authorList>
    </citation>
    <scope>NUCLEOTIDE SEQUENCE</scope>
    <source>
        <strain evidence="5">NC_groundwater_580_Pr5_B-0.1um_64_19</strain>
    </source>
</reference>
<evidence type="ECO:0000256" key="2">
    <source>
        <dbReference type="ARBA" id="ARBA00023012"/>
    </source>
</evidence>
<dbReference type="CDD" id="cd00156">
    <property type="entry name" value="REC"/>
    <property type="match status" value="1"/>
</dbReference>
<organism evidence="5 6">
    <name type="scientific">Candidatus Korobacter versatilis</name>
    <dbReference type="NCBI Taxonomy" id="658062"/>
    <lineage>
        <taxon>Bacteria</taxon>
        <taxon>Pseudomonadati</taxon>
        <taxon>Acidobacteriota</taxon>
        <taxon>Terriglobia</taxon>
        <taxon>Terriglobales</taxon>
        <taxon>Candidatus Korobacteraceae</taxon>
        <taxon>Candidatus Korobacter</taxon>
    </lineage>
</organism>
<feature type="domain" description="Response regulatory" evidence="4">
    <location>
        <begin position="3"/>
        <end position="112"/>
    </location>
</feature>
<comment type="caution">
    <text evidence="5">The sequence shown here is derived from an EMBL/GenBank/DDBJ whole genome shotgun (WGS) entry which is preliminary data.</text>
</comment>
<evidence type="ECO:0000256" key="3">
    <source>
        <dbReference type="PROSITE-ProRule" id="PRU00169"/>
    </source>
</evidence>
<proteinExistence type="predicted"/>
<evidence type="ECO:0000313" key="6">
    <source>
        <dbReference type="Proteomes" id="UP000779809"/>
    </source>
</evidence>
<name>A0A932A6U9_9BACT</name>
<feature type="modified residue" description="4-aspartylphosphate" evidence="3">
    <location>
        <position position="52"/>
    </location>
</feature>
<dbReference type="PANTHER" id="PTHR44591:SF14">
    <property type="entry name" value="PROTEIN PILG"/>
    <property type="match status" value="1"/>
</dbReference>
<dbReference type="SMART" id="SM00448">
    <property type="entry name" value="REC"/>
    <property type="match status" value="1"/>
</dbReference>
<dbReference type="Proteomes" id="UP000779809">
    <property type="component" value="Unassembled WGS sequence"/>
</dbReference>
<accession>A0A932A6U9</accession>
<dbReference type="EMBL" id="JACPNR010000004">
    <property type="protein sequence ID" value="MBI2677781.1"/>
    <property type="molecule type" value="Genomic_DNA"/>
</dbReference>
<dbReference type="Pfam" id="PF00072">
    <property type="entry name" value="Response_reg"/>
    <property type="match status" value="1"/>
</dbReference>
<dbReference type="AlphaFoldDB" id="A0A932A6U9"/>
<evidence type="ECO:0000313" key="5">
    <source>
        <dbReference type="EMBL" id="MBI2677781.1"/>
    </source>
</evidence>
<dbReference type="Gene3D" id="3.40.50.2300">
    <property type="match status" value="1"/>
</dbReference>
<dbReference type="SUPFAM" id="SSF52172">
    <property type="entry name" value="CheY-like"/>
    <property type="match status" value="1"/>
</dbReference>
<evidence type="ECO:0000256" key="1">
    <source>
        <dbReference type="ARBA" id="ARBA00022553"/>
    </source>
</evidence>
<dbReference type="InterPro" id="IPR011006">
    <property type="entry name" value="CheY-like_superfamily"/>
</dbReference>
<dbReference type="InterPro" id="IPR050595">
    <property type="entry name" value="Bact_response_regulator"/>
</dbReference>
<dbReference type="GO" id="GO:0000160">
    <property type="term" value="P:phosphorelay signal transduction system"/>
    <property type="evidence" value="ECO:0007669"/>
    <property type="project" value="UniProtKB-KW"/>
</dbReference>
<dbReference type="PANTHER" id="PTHR44591">
    <property type="entry name" value="STRESS RESPONSE REGULATOR PROTEIN 1"/>
    <property type="match status" value="1"/>
</dbReference>
<protein>
    <submittedName>
        <fullName evidence="5">Response regulator</fullName>
    </submittedName>
</protein>
<gene>
    <name evidence="5" type="ORF">HYX28_03275</name>
</gene>
<keyword evidence="1 3" id="KW-0597">Phosphoprotein</keyword>